<gene>
    <name evidence="2" type="ORF">PIB30_076021</name>
</gene>
<proteinExistence type="predicted"/>
<evidence type="ECO:0000313" key="3">
    <source>
        <dbReference type="Proteomes" id="UP001341840"/>
    </source>
</evidence>
<dbReference type="EMBL" id="JASCZI010152020">
    <property type="protein sequence ID" value="MED6175191.1"/>
    <property type="molecule type" value="Genomic_DNA"/>
</dbReference>
<dbReference type="Proteomes" id="UP001341840">
    <property type="component" value="Unassembled WGS sequence"/>
</dbReference>
<protein>
    <submittedName>
        <fullName evidence="2">Uncharacterized protein</fullName>
    </submittedName>
</protein>
<evidence type="ECO:0000256" key="1">
    <source>
        <dbReference type="SAM" id="MobiDB-lite"/>
    </source>
</evidence>
<reference evidence="2 3" key="1">
    <citation type="journal article" date="2023" name="Plants (Basel)">
        <title>Bridging the Gap: Combining Genomics and Transcriptomics Approaches to Understand Stylosanthes scabra, an Orphan Legume from the Brazilian Caatinga.</title>
        <authorList>
            <person name="Ferreira-Neto J.R.C."/>
            <person name="da Silva M.D."/>
            <person name="Binneck E."/>
            <person name="de Melo N.F."/>
            <person name="da Silva R.H."/>
            <person name="de Melo A.L.T.M."/>
            <person name="Pandolfi V."/>
            <person name="Bustamante F.O."/>
            <person name="Brasileiro-Vidal A.C."/>
            <person name="Benko-Iseppon A.M."/>
        </authorList>
    </citation>
    <scope>NUCLEOTIDE SEQUENCE [LARGE SCALE GENOMIC DNA]</scope>
    <source>
        <tissue evidence="2">Leaves</tissue>
    </source>
</reference>
<feature type="compositionally biased region" description="Polar residues" evidence="1">
    <location>
        <begin position="128"/>
        <end position="153"/>
    </location>
</feature>
<feature type="region of interest" description="Disordered" evidence="1">
    <location>
        <begin position="110"/>
        <end position="182"/>
    </location>
</feature>
<sequence>MVSGDDDHCRVHILFLRIGWVNLNVYWGWARIQYCLRPALPCFQYRPHWGRYCRHDREFRPDIQRHVRGGRGHCLEVSESQRCTDHTAGCSPSSPSAFDDARHELDSPVDSLTQQLGTPPSWEYPQMWTGSENSSLQPVHQQPPHTASAQQPVIRSRPERPHRQRQPPPCGISSHLQHPPHQ</sequence>
<comment type="caution">
    <text evidence="2">The sequence shown here is derived from an EMBL/GenBank/DDBJ whole genome shotgun (WGS) entry which is preliminary data.</text>
</comment>
<organism evidence="2 3">
    <name type="scientific">Stylosanthes scabra</name>
    <dbReference type="NCBI Taxonomy" id="79078"/>
    <lineage>
        <taxon>Eukaryota</taxon>
        <taxon>Viridiplantae</taxon>
        <taxon>Streptophyta</taxon>
        <taxon>Embryophyta</taxon>
        <taxon>Tracheophyta</taxon>
        <taxon>Spermatophyta</taxon>
        <taxon>Magnoliopsida</taxon>
        <taxon>eudicotyledons</taxon>
        <taxon>Gunneridae</taxon>
        <taxon>Pentapetalae</taxon>
        <taxon>rosids</taxon>
        <taxon>fabids</taxon>
        <taxon>Fabales</taxon>
        <taxon>Fabaceae</taxon>
        <taxon>Papilionoideae</taxon>
        <taxon>50 kb inversion clade</taxon>
        <taxon>dalbergioids sensu lato</taxon>
        <taxon>Dalbergieae</taxon>
        <taxon>Pterocarpus clade</taxon>
        <taxon>Stylosanthes</taxon>
    </lineage>
</organism>
<name>A0ABU6VPN8_9FABA</name>
<keyword evidence="3" id="KW-1185">Reference proteome</keyword>
<accession>A0ABU6VPN8</accession>
<evidence type="ECO:0000313" key="2">
    <source>
        <dbReference type="EMBL" id="MED6175191.1"/>
    </source>
</evidence>